<dbReference type="Proteomes" id="UP000254467">
    <property type="component" value="Unassembled WGS sequence"/>
</dbReference>
<dbReference type="CDD" id="cd17321">
    <property type="entry name" value="MFS_MMR_MDR_like"/>
    <property type="match status" value="1"/>
</dbReference>
<proteinExistence type="predicted"/>
<dbReference type="EMBL" id="UFXQ01000001">
    <property type="protein sequence ID" value="STC70178.1"/>
    <property type="molecule type" value="Genomic_DNA"/>
</dbReference>
<feature type="domain" description="Major facilitator superfamily (MFS) profile" evidence="8">
    <location>
        <begin position="19"/>
        <end position="457"/>
    </location>
</feature>
<feature type="transmembrane region" description="Helical" evidence="7">
    <location>
        <begin position="363"/>
        <end position="381"/>
    </location>
</feature>
<name>A0A376CRB5_9CORY</name>
<evidence type="ECO:0000313" key="9">
    <source>
        <dbReference type="EMBL" id="STC70178.1"/>
    </source>
</evidence>
<feature type="transmembrane region" description="Helical" evidence="7">
    <location>
        <begin position="304"/>
        <end position="325"/>
    </location>
</feature>
<feature type="transmembrane region" description="Helical" evidence="7">
    <location>
        <begin position="230"/>
        <end position="249"/>
    </location>
</feature>
<feature type="transmembrane region" description="Helical" evidence="7">
    <location>
        <begin position="171"/>
        <end position="193"/>
    </location>
</feature>
<dbReference type="PANTHER" id="PTHR42718">
    <property type="entry name" value="MAJOR FACILITATOR SUPERFAMILY MULTIDRUG TRANSPORTER MFSC"/>
    <property type="match status" value="1"/>
</dbReference>
<protein>
    <submittedName>
        <fullName evidence="9">Major facilitator superfamily permease</fullName>
    </submittedName>
</protein>
<dbReference type="InterPro" id="IPR011701">
    <property type="entry name" value="MFS"/>
</dbReference>
<dbReference type="InterPro" id="IPR020846">
    <property type="entry name" value="MFS_dom"/>
</dbReference>
<dbReference type="STRING" id="35756.GCA_001044155_02207"/>
<dbReference type="PROSITE" id="PS50850">
    <property type="entry name" value="MFS"/>
    <property type="match status" value="1"/>
</dbReference>
<dbReference type="PRINTS" id="PR01036">
    <property type="entry name" value="TCRTETB"/>
</dbReference>
<accession>A0A376CRB5</accession>
<keyword evidence="6 7" id="KW-0472">Membrane</keyword>
<evidence type="ECO:0000256" key="4">
    <source>
        <dbReference type="ARBA" id="ARBA00022692"/>
    </source>
</evidence>
<dbReference type="RefSeq" id="WP_040429236.1">
    <property type="nucleotide sequence ID" value="NZ_UFXQ01000001.1"/>
</dbReference>
<organism evidence="9 10">
    <name type="scientific">Corynebacterium pilosum</name>
    <dbReference type="NCBI Taxonomy" id="35756"/>
    <lineage>
        <taxon>Bacteria</taxon>
        <taxon>Bacillati</taxon>
        <taxon>Actinomycetota</taxon>
        <taxon>Actinomycetes</taxon>
        <taxon>Mycobacteriales</taxon>
        <taxon>Corynebacteriaceae</taxon>
        <taxon>Corynebacterium</taxon>
    </lineage>
</organism>
<comment type="subcellular location">
    <subcellularLocation>
        <location evidence="1">Cell membrane</location>
        <topology evidence="1">Multi-pass membrane protein</topology>
    </subcellularLocation>
</comment>
<keyword evidence="4 7" id="KW-0812">Transmembrane</keyword>
<feature type="transmembrane region" description="Helical" evidence="7">
    <location>
        <begin position="110"/>
        <end position="131"/>
    </location>
</feature>
<gene>
    <name evidence="9" type="primary">hsrA_2</name>
    <name evidence="9" type="ORF">NCTC11862_01987</name>
</gene>
<evidence type="ECO:0000256" key="2">
    <source>
        <dbReference type="ARBA" id="ARBA00022448"/>
    </source>
</evidence>
<dbReference type="SUPFAM" id="SSF103473">
    <property type="entry name" value="MFS general substrate transporter"/>
    <property type="match status" value="2"/>
</dbReference>
<feature type="transmembrane region" description="Helical" evidence="7">
    <location>
        <begin position="205"/>
        <end position="224"/>
    </location>
</feature>
<dbReference type="PANTHER" id="PTHR42718:SF46">
    <property type="entry name" value="BLR6921 PROTEIN"/>
    <property type="match status" value="1"/>
</dbReference>
<dbReference type="GO" id="GO:0022857">
    <property type="term" value="F:transmembrane transporter activity"/>
    <property type="evidence" value="ECO:0007669"/>
    <property type="project" value="InterPro"/>
</dbReference>
<keyword evidence="5 7" id="KW-1133">Transmembrane helix</keyword>
<feature type="transmembrane region" description="Helical" evidence="7">
    <location>
        <begin position="55"/>
        <end position="73"/>
    </location>
</feature>
<dbReference type="InterPro" id="IPR036259">
    <property type="entry name" value="MFS_trans_sf"/>
</dbReference>
<feature type="transmembrane region" description="Helical" evidence="7">
    <location>
        <begin position="270"/>
        <end position="292"/>
    </location>
</feature>
<dbReference type="OrthoDB" id="7375466at2"/>
<dbReference type="Gene3D" id="1.20.1720.10">
    <property type="entry name" value="Multidrug resistance protein D"/>
    <property type="match status" value="1"/>
</dbReference>
<keyword evidence="3" id="KW-1003">Cell membrane</keyword>
<reference evidence="9 10" key="1">
    <citation type="submission" date="2018-06" db="EMBL/GenBank/DDBJ databases">
        <authorList>
            <consortium name="Pathogen Informatics"/>
            <person name="Doyle S."/>
        </authorList>
    </citation>
    <scope>NUCLEOTIDE SEQUENCE [LARGE SCALE GENOMIC DNA]</scope>
    <source>
        <strain evidence="9 10">NCTC11862</strain>
    </source>
</reference>
<keyword evidence="2" id="KW-0813">Transport</keyword>
<feature type="transmembrane region" description="Helical" evidence="7">
    <location>
        <begin position="426"/>
        <end position="452"/>
    </location>
</feature>
<evidence type="ECO:0000256" key="7">
    <source>
        <dbReference type="SAM" id="Phobius"/>
    </source>
</evidence>
<feature type="transmembrane region" description="Helical" evidence="7">
    <location>
        <begin position="143"/>
        <end position="165"/>
    </location>
</feature>
<dbReference type="NCBIfam" id="TIGR00711">
    <property type="entry name" value="efflux_EmrB"/>
    <property type="match status" value="1"/>
</dbReference>
<keyword evidence="10" id="KW-1185">Reference proteome</keyword>
<sequence length="457" mass="48006">MLYRVSTPTEISKPAAYRALAALCVGLFLTLIDQSMVAVALPAIAEDLGASTNQMIWVVAAYLLTFAVPLLVTGRLGDRFGQRRMYIIGMIIFVVAAGACAFAPSIEALIALRAIQGFGGAILNPQPLAVINRIFPRSSRGTALGYWSAVAGSAGLFGPALGGVLVDAGGWRWVFAVYIPVGVLSIAMVAIFVPRLPRTTAVIDLWSALISLVAVAGVTVAFQQGPEWDWGWPVWVALIVGALALVALIRRQASRGPDALIPLKLFSVHNFARGIVAVFTLGVAVYTVQLPLMQYLQVGKGMDGTAAGLMLIPMGILSVIFAPIAGRLTDRMAPGRVSQIGFTTMIAAMVLFGAFMIAGASQWWMVIPISLLGIANGLCWSPNSAISMRDLPSDVMGAGSGVYNTSRQVGAVIGQSAMGAVMQMTVAYGVGFGMGLSMFVPVAVLLVGLVAVSQFRD</sequence>
<evidence type="ECO:0000256" key="5">
    <source>
        <dbReference type="ARBA" id="ARBA00022989"/>
    </source>
</evidence>
<evidence type="ECO:0000256" key="6">
    <source>
        <dbReference type="ARBA" id="ARBA00023136"/>
    </source>
</evidence>
<dbReference type="InterPro" id="IPR004638">
    <property type="entry name" value="EmrB-like"/>
</dbReference>
<dbReference type="AlphaFoldDB" id="A0A376CRB5"/>
<evidence type="ECO:0000256" key="3">
    <source>
        <dbReference type="ARBA" id="ARBA00022475"/>
    </source>
</evidence>
<evidence type="ECO:0000256" key="1">
    <source>
        <dbReference type="ARBA" id="ARBA00004651"/>
    </source>
</evidence>
<evidence type="ECO:0000313" key="10">
    <source>
        <dbReference type="Proteomes" id="UP000254467"/>
    </source>
</evidence>
<feature type="transmembrane region" description="Helical" evidence="7">
    <location>
        <begin position="337"/>
        <end position="357"/>
    </location>
</feature>
<evidence type="ECO:0000259" key="8">
    <source>
        <dbReference type="PROSITE" id="PS50850"/>
    </source>
</evidence>
<feature type="transmembrane region" description="Helical" evidence="7">
    <location>
        <begin position="85"/>
        <end position="104"/>
    </location>
</feature>
<dbReference type="GO" id="GO:0005886">
    <property type="term" value="C:plasma membrane"/>
    <property type="evidence" value="ECO:0007669"/>
    <property type="project" value="UniProtKB-SubCell"/>
</dbReference>
<dbReference type="Gene3D" id="1.20.1250.20">
    <property type="entry name" value="MFS general substrate transporter like domains"/>
    <property type="match status" value="1"/>
</dbReference>
<dbReference type="Pfam" id="PF07690">
    <property type="entry name" value="MFS_1"/>
    <property type="match status" value="1"/>
</dbReference>